<evidence type="ECO:0000313" key="2">
    <source>
        <dbReference type="EMBL" id="EJD34608.1"/>
    </source>
</evidence>
<dbReference type="SUPFAM" id="SSF52047">
    <property type="entry name" value="RNI-like"/>
    <property type="match status" value="1"/>
</dbReference>
<feature type="region of interest" description="Disordered" evidence="1">
    <location>
        <begin position="1"/>
        <end position="52"/>
    </location>
</feature>
<dbReference type="InterPro" id="IPR032675">
    <property type="entry name" value="LRR_dom_sf"/>
</dbReference>
<protein>
    <recommendedName>
        <fullName evidence="4">F-box domain-containing protein</fullName>
    </recommendedName>
</protein>
<evidence type="ECO:0000256" key="1">
    <source>
        <dbReference type="SAM" id="MobiDB-lite"/>
    </source>
</evidence>
<evidence type="ECO:0008006" key="4">
    <source>
        <dbReference type="Google" id="ProtNLM"/>
    </source>
</evidence>
<accession>J0LDF4</accession>
<gene>
    <name evidence="2" type="ORF">AURDEDRAFT_188969</name>
</gene>
<dbReference type="Proteomes" id="UP000006514">
    <property type="component" value="Unassembled WGS sequence"/>
</dbReference>
<keyword evidence="3" id="KW-1185">Reference proteome</keyword>
<reference evidence="3" key="1">
    <citation type="journal article" date="2012" name="Science">
        <title>The Paleozoic origin of enzymatic lignin decomposition reconstructed from 31 fungal genomes.</title>
        <authorList>
            <person name="Floudas D."/>
            <person name="Binder M."/>
            <person name="Riley R."/>
            <person name="Barry K."/>
            <person name="Blanchette R.A."/>
            <person name="Henrissat B."/>
            <person name="Martinez A.T."/>
            <person name="Otillar R."/>
            <person name="Spatafora J.W."/>
            <person name="Yadav J.S."/>
            <person name="Aerts A."/>
            <person name="Benoit I."/>
            <person name="Boyd A."/>
            <person name="Carlson A."/>
            <person name="Copeland A."/>
            <person name="Coutinho P.M."/>
            <person name="de Vries R.P."/>
            <person name="Ferreira P."/>
            <person name="Findley K."/>
            <person name="Foster B."/>
            <person name="Gaskell J."/>
            <person name="Glotzer D."/>
            <person name="Gorecki P."/>
            <person name="Heitman J."/>
            <person name="Hesse C."/>
            <person name="Hori C."/>
            <person name="Igarashi K."/>
            <person name="Jurgens J.A."/>
            <person name="Kallen N."/>
            <person name="Kersten P."/>
            <person name="Kohler A."/>
            <person name="Kuees U."/>
            <person name="Kumar T.K.A."/>
            <person name="Kuo A."/>
            <person name="LaButti K."/>
            <person name="Larrondo L.F."/>
            <person name="Lindquist E."/>
            <person name="Ling A."/>
            <person name="Lombard V."/>
            <person name="Lucas S."/>
            <person name="Lundell T."/>
            <person name="Martin R."/>
            <person name="McLaughlin D.J."/>
            <person name="Morgenstern I."/>
            <person name="Morin E."/>
            <person name="Murat C."/>
            <person name="Nagy L.G."/>
            <person name="Nolan M."/>
            <person name="Ohm R.A."/>
            <person name="Patyshakuliyeva A."/>
            <person name="Rokas A."/>
            <person name="Ruiz-Duenas F.J."/>
            <person name="Sabat G."/>
            <person name="Salamov A."/>
            <person name="Samejima M."/>
            <person name="Schmutz J."/>
            <person name="Slot J.C."/>
            <person name="St John F."/>
            <person name="Stenlid J."/>
            <person name="Sun H."/>
            <person name="Sun S."/>
            <person name="Syed K."/>
            <person name="Tsang A."/>
            <person name="Wiebenga A."/>
            <person name="Young D."/>
            <person name="Pisabarro A."/>
            <person name="Eastwood D.C."/>
            <person name="Martin F."/>
            <person name="Cullen D."/>
            <person name="Grigoriev I.V."/>
            <person name="Hibbett D.S."/>
        </authorList>
    </citation>
    <scope>NUCLEOTIDE SEQUENCE [LARGE SCALE GENOMIC DNA]</scope>
    <source>
        <strain evidence="3">TFB10046</strain>
    </source>
</reference>
<name>J0LDF4_AURST</name>
<dbReference type="KEGG" id="adl:AURDEDRAFT_188969"/>
<dbReference type="OrthoDB" id="10640567at2759"/>
<sequence>MHRSRRSSAKYASATPAPRTRTQCVSDGKPTSGPSPKKPRTEPPRRTVPATSLAFPRLPPELLQRVVEQAAGRDVTTTSARRTLSHLRLVNRALCLVASRVAHSHIFVTNADSARRVLDAIVLDTKKRPGAGMNSQTSFYAPDVRALTIEHKFSTSGARSPVTSVLMRLPAAIRRLCNLKSFAWRTTERPTFDIVRALGQLPSLTSLEIRDHQTVNAKCQWGLGCERYTRHPLFPPIGQLYELTHLSLKLMIDEDGQFGGSAKWRDFCKHTLSQFQLLQSLVIEIRGTYNAEAAALCQLTFPHLRRLALNGIHFFLASVDAFPVFLSRHPQLEELDVHDRIKDDDICLWGAIGARIEHDTRILPKLQRLSIGAATGAEFVQTLLLIGFRDLRSVALARARLADDHYMALMESDSAHAAVRCEAVEELSIVVTGIFEILDLAEKFPNLRRLDADARIGIVWDEMAEYAAELKFPRLEFLRLKFSDLRWSDGSTQEELRTLLHSRALQLVQAFPNLRGLQIDWTVNGFSNQYRSVILSWDTPRVDGGATVLQDFEVEEIDCTHETGRPVPWPTFPPAP</sequence>
<proteinExistence type="predicted"/>
<dbReference type="EMBL" id="JH687933">
    <property type="protein sequence ID" value="EJD34608.1"/>
    <property type="molecule type" value="Genomic_DNA"/>
</dbReference>
<dbReference type="Gene3D" id="3.80.10.10">
    <property type="entry name" value="Ribonuclease Inhibitor"/>
    <property type="match status" value="1"/>
</dbReference>
<organism evidence="2 3">
    <name type="scientific">Auricularia subglabra (strain TFB-10046 / SS5)</name>
    <name type="common">White-rot fungus</name>
    <name type="synonym">Auricularia delicata (strain TFB10046)</name>
    <dbReference type="NCBI Taxonomy" id="717982"/>
    <lineage>
        <taxon>Eukaryota</taxon>
        <taxon>Fungi</taxon>
        <taxon>Dikarya</taxon>
        <taxon>Basidiomycota</taxon>
        <taxon>Agaricomycotina</taxon>
        <taxon>Agaricomycetes</taxon>
        <taxon>Auriculariales</taxon>
        <taxon>Auriculariaceae</taxon>
        <taxon>Auricularia</taxon>
    </lineage>
</organism>
<dbReference type="InParanoid" id="J0LDF4"/>
<dbReference type="AlphaFoldDB" id="J0LDF4"/>
<evidence type="ECO:0000313" key="3">
    <source>
        <dbReference type="Proteomes" id="UP000006514"/>
    </source>
</evidence>